<dbReference type="SMART" id="SM00597">
    <property type="entry name" value="ZnF_TTF"/>
    <property type="match status" value="1"/>
</dbReference>
<accession>A0AAJ6VW11</accession>
<dbReference type="InterPro" id="IPR006580">
    <property type="entry name" value="Znf_TTF"/>
</dbReference>
<dbReference type="SUPFAM" id="SSF53098">
    <property type="entry name" value="Ribonuclease H-like"/>
    <property type="match status" value="1"/>
</dbReference>
<gene>
    <name evidence="3" type="primary">LOC100900911</name>
</gene>
<dbReference type="InterPro" id="IPR012337">
    <property type="entry name" value="RNaseH-like_sf"/>
</dbReference>
<dbReference type="Proteomes" id="UP000694867">
    <property type="component" value="Unplaced"/>
</dbReference>
<dbReference type="PANTHER" id="PTHR45749:SF33">
    <property type="entry name" value="ZINC FINGER MYM-TYPE PROTEIN 1"/>
    <property type="match status" value="1"/>
</dbReference>
<organism evidence="2 3">
    <name type="scientific">Galendromus occidentalis</name>
    <name type="common">western predatory mite</name>
    <dbReference type="NCBI Taxonomy" id="34638"/>
    <lineage>
        <taxon>Eukaryota</taxon>
        <taxon>Metazoa</taxon>
        <taxon>Ecdysozoa</taxon>
        <taxon>Arthropoda</taxon>
        <taxon>Chelicerata</taxon>
        <taxon>Arachnida</taxon>
        <taxon>Acari</taxon>
        <taxon>Parasitiformes</taxon>
        <taxon>Mesostigmata</taxon>
        <taxon>Gamasina</taxon>
        <taxon>Phytoseioidea</taxon>
        <taxon>Phytoseiidae</taxon>
        <taxon>Typhlodrominae</taxon>
        <taxon>Galendromus</taxon>
    </lineage>
</organism>
<dbReference type="KEGG" id="goe:100900911"/>
<evidence type="ECO:0000313" key="3">
    <source>
        <dbReference type="RefSeq" id="XP_003739716.1"/>
    </source>
</evidence>
<proteinExistence type="predicted"/>
<dbReference type="RefSeq" id="XP_003739716.1">
    <property type="nucleotide sequence ID" value="XM_003739668.1"/>
</dbReference>
<evidence type="ECO:0000313" key="2">
    <source>
        <dbReference type="Proteomes" id="UP000694867"/>
    </source>
</evidence>
<name>A0AAJ6VW11_9ACAR</name>
<dbReference type="GeneID" id="100900911"/>
<protein>
    <submittedName>
        <fullName evidence="3">Zinc finger MYM-type protein 1-like</fullName>
    </submittedName>
</protein>
<evidence type="ECO:0000259" key="1">
    <source>
        <dbReference type="SMART" id="SM00597"/>
    </source>
</evidence>
<dbReference type="Pfam" id="PF14291">
    <property type="entry name" value="DUF4371"/>
    <property type="match status" value="1"/>
</dbReference>
<reference evidence="3" key="1">
    <citation type="submission" date="2025-08" db="UniProtKB">
        <authorList>
            <consortium name="RefSeq"/>
        </authorList>
    </citation>
    <scope>IDENTIFICATION</scope>
</reference>
<dbReference type="AlphaFoldDB" id="A0AAJ6VW11"/>
<feature type="domain" description="TTF-type" evidence="1">
    <location>
        <begin position="46"/>
        <end position="136"/>
    </location>
</feature>
<dbReference type="PANTHER" id="PTHR45749">
    <property type="match status" value="1"/>
</dbReference>
<dbReference type="InterPro" id="IPR025398">
    <property type="entry name" value="DUF4371"/>
</dbReference>
<sequence length="458" mass="52088">MTSDIGDLGQDFLQPHQAEQVILQGHRRIDSTFPKDRAHGKFPVLLLSKSLPSGERRDRDWLVWTQSKTALFCLSCRLFRTNALQRSHLCRPDGYSGDNLWKKLYDRVPSHENSTEHYECYVEWRETEARLRAQTSVNALLIEDIATEAEKWRDILTRIRDAILFLGERGSALRGSSHLIGGRNNGNFLSLLELLSRHDPLLRVHLGDVRKSQRLHQRMQVHYLSYDIQNEFIELCSRHVITKILEERAGAKYYTVMVDATPDASHVEQTTFILRFMRLQSDKRAHQVEERFLASVDCHGKTGEVIATLICDTLAEHGIPLIECRGQAYDNGRNMSGECKGAQSRILAKNPYALYAPCAAHTLNLAGVDTAQCCPRAISFFGIVQKCYNIFSSSTQRWEISNEYVANSLHTLSDTRWSARIDVIKPFAANLPGLRQALRKAQGLNLTAESRRDIDGIL</sequence>
<keyword evidence="2" id="KW-1185">Reference proteome</keyword>